<feature type="transmembrane region" description="Helical" evidence="2">
    <location>
        <begin position="395"/>
        <end position="424"/>
    </location>
</feature>
<dbReference type="AlphaFoldDB" id="A0A2J6Q445"/>
<protein>
    <recommendedName>
        <fullName evidence="5">Low temperature requirement protein A</fullName>
    </recommendedName>
</protein>
<dbReference type="OrthoDB" id="191995at2759"/>
<feature type="transmembrane region" description="Helical" evidence="2">
    <location>
        <begin position="130"/>
        <end position="150"/>
    </location>
</feature>
<evidence type="ECO:0000313" key="4">
    <source>
        <dbReference type="Proteomes" id="UP000235672"/>
    </source>
</evidence>
<accession>A0A2J6Q445</accession>
<feature type="transmembrane region" description="Helical" evidence="2">
    <location>
        <begin position="259"/>
        <end position="278"/>
    </location>
</feature>
<dbReference type="Proteomes" id="UP000235672">
    <property type="component" value="Unassembled WGS sequence"/>
</dbReference>
<organism evidence="3 4">
    <name type="scientific">Hyaloscypha hepaticicola</name>
    <dbReference type="NCBI Taxonomy" id="2082293"/>
    <lineage>
        <taxon>Eukaryota</taxon>
        <taxon>Fungi</taxon>
        <taxon>Dikarya</taxon>
        <taxon>Ascomycota</taxon>
        <taxon>Pezizomycotina</taxon>
        <taxon>Leotiomycetes</taxon>
        <taxon>Helotiales</taxon>
        <taxon>Hyaloscyphaceae</taxon>
        <taxon>Hyaloscypha</taxon>
    </lineage>
</organism>
<feature type="transmembrane region" description="Helical" evidence="2">
    <location>
        <begin position="34"/>
        <end position="52"/>
    </location>
</feature>
<evidence type="ECO:0000313" key="3">
    <source>
        <dbReference type="EMBL" id="PMD21055.1"/>
    </source>
</evidence>
<dbReference type="PANTHER" id="PTHR36840">
    <property type="entry name" value="BLL5714 PROTEIN"/>
    <property type="match status" value="1"/>
</dbReference>
<name>A0A2J6Q445_9HELO</name>
<keyword evidence="2" id="KW-1133">Transmembrane helix</keyword>
<evidence type="ECO:0000256" key="2">
    <source>
        <dbReference type="SAM" id="Phobius"/>
    </source>
</evidence>
<feature type="transmembrane region" description="Helical" evidence="2">
    <location>
        <begin position="298"/>
        <end position="322"/>
    </location>
</feature>
<sequence length="447" mass="50183">MSKEPSNISSGSGDSEREERSTDDAIKQYERVDLFIDLIWVGIIANLSGSFGEQAFGENTGVTIGEAVGEFCLLFIPIWRLWDFLREYIGNFYKDDLLDRNFIVWILILSVLYGVNAPFAFTPADEGNSLTILITIYLIARASFLSTYLIQSIFMPFLWRQFIFQAVSSVLTSSLWIAAIFVPYPGTIALLIVANGLEQPLSFIFASPLGDKLLSGGWKRTNNMNRYVERHEGFFIIILGEGVFRLIEGSPSGIGINSHTGTVLTALLLYYILHWIYFNGDQTKSYVHAVRRTWWKPFLWKLLHIIMFGALLILAASVVFLVKNNNVNTTGETNGTTPESEVKAATQHAIWSASATLSITLLTMTCVALLHRSLDKPNTLVVNSRWIRLAPRVPAIVLIMCLPLMSLSGSAWCGFACIVIYGVFVWEAYAGLEKDWKWIQTKDEVED</sequence>
<feature type="transmembrane region" description="Helical" evidence="2">
    <location>
        <begin position="102"/>
        <end position="124"/>
    </location>
</feature>
<keyword evidence="4" id="KW-1185">Reference proteome</keyword>
<keyword evidence="2" id="KW-0812">Transmembrane</keyword>
<evidence type="ECO:0000256" key="1">
    <source>
        <dbReference type="SAM" id="MobiDB-lite"/>
    </source>
</evidence>
<proteinExistence type="predicted"/>
<gene>
    <name evidence="3" type="ORF">NA56DRAFT_572705</name>
</gene>
<dbReference type="Pfam" id="PF06772">
    <property type="entry name" value="LtrA"/>
    <property type="match status" value="1"/>
</dbReference>
<feature type="transmembrane region" description="Helical" evidence="2">
    <location>
        <begin position="64"/>
        <end position="82"/>
    </location>
</feature>
<dbReference type="InterPro" id="IPR010640">
    <property type="entry name" value="Low_temperature_requirement_A"/>
</dbReference>
<dbReference type="EMBL" id="KZ613482">
    <property type="protein sequence ID" value="PMD21055.1"/>
    <property type="molecule type" value="Genomic_DNA"/>
</dbReference>
<reference evidence="3 4" key="1">
    <citation type="submission" date="2016-05" db="EMBL/GenBank/DDBJ databases">
        <title>A degradative enzymes factory behind the ericoid mycorrhizal symbiosis.</title>
        <authorList>
            <consortium name="DOE Joint Genome Institute"/>
            <person name="Martino E."/>
            <person name="Morin E."/>
            <person name="Grelet G."/>
            <person name="Kuo A."/>
            <person name="Kohler A."/>
            <person name="Daghino S."/>
            <person name="Barry K."/>
            <person name="Choi C."/>
            <person name="Cichocki N."/>
            <person name="Clum A."/>
            <person name="Copeland A."/>
            <person name="Hainaut M."/>
            <person name="Haridas S."/>
            <person name="Labutti K."/>
            <person name="Lindquist E."/>
            <person name="Lipzen A."/>
            <person name="Khouja H.-R."/>
            <person name="Murat C."/>
            <person name="Ohm R."/>
            <person name="Olson A."/>
            <person name="Spatafora J."/>
            <person name="Veneault-Fourrey C."/>
            <person name="Henrissat B."/>
            <person name="Grigoriev I."/>
            <person name="Martin F."/>
            <person name="Perotto S."/>
        </authorList>
    </citation>
    <scope>NUCLEOTIDE SEQUENCE [LARGE SCALE GENOMIC DNA]</scope>
    <source>
        <strain evidence="3 4">UAMH 7357</strain>
    </source>
</reference>
<feature type="region of interest" description="Disordered" evidence="1">
    <location>
        <begin position="1"/>
        <end position="22"/>
    </location>
</feature>
<evidence type="ECO:0008006" key="5">
    <source>
        <dbReference type="Google" id="ProtNLM"/>
    </source>
</evidence>
<dbReference type="PANTHER" id="PTHR36840:SF1">
    <property type="entry name" value="BLL5714 PROTEIN"/>
    <property type="match status" value="1"/>
</dbReference>
<keyword evidence="2" id="KW-0472">Membrane</keyword>
<feature type="transmembrane region" description="Helical" evidence="2">
    <location>
        <begin position="349"/>
        <end position="370"/>
    </location>
</feature>